<keyword evidence="10" id="KW-1185">Reference proteome</keyword>
<evidence type="ECO:0000259" key="8">
    <source>
        <dbReference type="Pfam" id="PF01618"/>
    </source>
</evidence>
<comment type="caution">
    <text evidence="9">The sequence shown here is derived from an EMBL/GenBank/DDBJ whole genome shotgun (WGS) entry which is preliminary data.</text>
</comment>
<dbReference type="RefSeq" id="WP_142524530.1">
    <property type="nucleotide sequence ID" value="NZ_CABFUZ020000081.1"/>
</dbReference>
<keyword evidence="4 7" id="KW-1133">Transmembrane helix</keyword>
<proteinExistence type="inferred from homology"/>
<dbReference type="OrthoDB" id="9805133at2"/>
<dbReference type="InterPro" id="IPR002898">
    <property type="entry name" value="MotA_ExbB_proton_chnl"/>
</dbReference>
<sequence length="246" mass="26790">MESFGLVNYFASAGLLYAFEKATPASKLILLLLVLASSLSWTVIIVKLGQLRFARRQTHRFLQRLRAGDWYLPFVNQERFSGSPEHAIYSSAFRELLRQAYPPSRHGDPPLEKLLPGISVKPAAMKAVQGAIEREIGIQGLLLEEQMVLLATAASGAPFLGLLGTVWGVMDAFSDIAIVGKASLAAMAPGVSGSLICTVTGLLVAIPALFAYNFLVATIRSHTIRMENFAAELQSELERSFLEPEL</sequence>
<protein>
    <submittedName>
        <fullName evidence="9">Biopolymer transport protein ExbB</fullName>
    </submittedName>
</protein>
<keyword evidence="2" id="KW-1003">Cell membrane</keyword>
<keyword evidence="3 7" id="KW-0812">Transmembrane</keyword>
<dbReference type="GO" id="GO:0005886">
    <property type="term" value="C:plasma membrane"/>
    <property type="evidence" value="ECO:0007669"/>
    <property type="project" value="UniProtKB-SubCell"/>
</dbReference>
<comment type="similarity">
    <text evidence="6">Belongs to the exbB/tolQ family.</text>
</comment>
<evidence type="ECO:0000256" key="6">
    <source>
        <dbReference type="RuleBase" id="RU004057"/>
    </source>
</evidence>
<feature type="transmembrane region" description="Helical" evidence="7">
    <location>
        <begin position="190"/>
        <end position="216"/>
    </location>
</feature>
<evidence type="ECO:0000256" key="7">
    <source>
        <dbReference type="SAM" id="Phobius"/>
    </source>
</evidence>
<keyword evidence="6" id="KW-0653">Protein transport</keyword>
<evidence type="ECO:0000313" key="9">
    <source>
        <dbReference type="EMBL" id="VVM05141.1"/>
    </source>
</evidence>
<dbReference type="PANTHER" id="PTHR30625">
    <property type="entry name" value="PROTEIN TOLQ"/>
    <property type="match status" value="1"/>
</dbReference>
<dbReference type="AlphaFoldDB" id="A0A5E6M747"/>
<name>A0A5E6M747_9BACT</name>
<evidence type="ECO:0000256" key="4">
    <source>
        <dbReference type="ARBA" id="ARBA00022989"/>
    </source>
</evidence>
<comment type="subcellular location">
    <subcellularLocation>
        <location evidence="1">Cell membrane</location>
        <topology evidence="1">Multi-pass membrane protein</topology>
    </subcellularLocation>
    <subcellularLocation>
        <location evidence="6">Membrane</location>
        <topology evidence="6">Multi-pass membrane protein</topology>
    </subcellularLocation>
</comment>
<evidence type="ECO:0000256" key="5">
    <source>
        <dbReference type="ARBA" id="ARBA00023136"/>
    </source>
</evidence>
<evidence type="ECO:0000256" key="3">
    <source>
        <dbReference type="ARBA" id="ARBA00022692"/>
    </source>
</evidence>
<evidence type="ECO:0000313" key="10">
    <source>
        <dbReference type="Proteomes" id="UP000381693"/>
    </source>
</evidence>
<dbReference type="EMBL" id="CABFUZ020000081">
    <property type="protein sequence ID" value="VVM05141.1"/>
    <property type="molecule type" value="Genomic_DNA"/>
</dbReference>
<reference evidence="9" key="1">
    <citation type="submission" date="2019-09" db="EMBL/GenBank/DDBJ databases">
        <authorList>
            <person name="Cremers G."/>
        </authorList>
    </citation>
    <scope>NUCLEOTIDE SEQUENCE [LARGE SCALE GENOMIC DNA]</scope>
    <source>
        <strain evidence="9">3B</strain>
    </source>
</reference>
<organism evidence="9 10">
    <name type="scientific">Methylacidimicrobium cyclopophantes</name>
    <dbReference type="NCBI Taxonomy" id="1041766"/>
    <lineage>
        <taxon>Bacteria</taxon>
        <taxon>Pseudomonadati</taxon>
        <taxon>Verrucomicrobiota</taxon>
        <taxon>Methylacidimicrobium</taxon>
    </lineage>
</organism>
<dbReference type="Pfam" id="PF01618">
    <property type="entry name" value="MotA_ExbB"/>
    <property type="match status" value="1"/>
</dbReference>
<feature type="domain" description="MotA/TolQ/ExbB proton channel" evidence="8">
    <location>
        <begin position="120"/>
        <end position="227"/>
    </location>
</feature>
<dbReference type="GO" id="GO:0017038">
    <property type="term" value="P:protein import"/>
    <property type="evidence" value="ECO:0007669"/>
    <property type="project" value="TreeGrafter"/>
</dbReference>
<feature type="transmembrane region" description="Helical" evidence="7">
    <location>
        <begin position="28"/>
        <end position="46"/>
    </location>
</feature>
<feature type="transmembrane region" description="Helical" evidence="7">
    <location>
        <begin position="148"/>
        <end position="170"/>
    </location>
</feature>
<dbReference type="Proteomes" id="UP000381693">
    <property type="component" value="Unassembled WGS sequence"/>
</dbReference>
<evidence type="ECO:0000256" key="1">
    <source>
        <dbReference type="ARBA" id="ARBA00004651"/>
    </source>
</evidence>
<keyword evidence="6" id="KW-0813">Transport</keyword>
<keyword evidence="5 7" id="KW-0472">Membrane</keyword>
<accession>A0A5E6M747</accession>
<dbReference type="PANTHER" id="PTHR30625:SF3">
    <property type="entry name" value="TOL-PAL SYSTEM PROTEIN TOLQ"/>
    <property type="match status" value="1"/>
</dbReference>
<dbReference type="InterPro" id="IPR050790">
    <property type="entry name" value="ExbB/TolQ_transport"/>
</dbReference>
<evidence type="ECO:0000256" key="2">
    <source>
        <dbReference type="ARBA" id="ARBA00022475"/>
    </source>
</evidence>
<gene>
    <name evidence="9" type="primary">exbB</name>
    <name evidence="9" type="ORF">MAMC_00423</name>
</gene>